<feature type="non-terminal residue" evidence="1">
    <location>
        <position position="1"/>
    </location>
</feature>
<reference evidence="1 2" key="1">
    <citation type="submission" date="2017-04" db="EMBL/GenBank/DDBJ databases">
        <authorList>
            <person name="Afonso C.L."/>
            <person name="Miller P.J."/>
            <person name="Scott M.A."/>
            <person name="Spackman E."/>
            <person name="Goraichik I."/>
            <person name="Dimitrov K.M."/>
            <person name="Suarez D.L."/>
            <person name="Swayne D.E."/>
        </authorList>
    </citation>
    <scope>NUCLEOTIDE SEQUENCE [LARGE SCALE GENOMIC DNA]</scope>
    <source>
        <strain evidence="1 2">DSM 5090</strain>
    </source>
</reference>
<accession>A0A1W2EZE1</accession>
<keyword evidence="2" id="KW-1185">Reference proteome</keyword>
<evidence type="ECO:0000313" key="2">
    <source>
        <dbReference type="Proteomes" id="UP000192738"/>
    </source>
</evidence>
<dbReference type="AlphaFoldDB" id="A0A1W2EZE1"/>
<protein>
    <recommendedName>
        <fullName evidence="3">Transposase IS116/IS110/IS902 family protein</fullName>
    </recommendedName>
</protein>
<gene>
    <name evidence="1" type="ORF">SAMN04488500_13421</name>
</gene>
<dbReference type="Proteomes" id="UP000192738">
    <property type="component" value="Unassembled WGS sequence"/>
</dbReference>
<name>A0A1W2EZE1_9FIRM</name>
<dbReference type="EMBL" id="FWXI01000034">
    <property type="protein sequence ID" value="SMD14596.1"/>
    <property type="molecule type" value="Genomic_DNA"/>
</dbReference>
<evidence type="ECO:0000313" key="1">
    <source>
        <dbReference type="EMBL" id="SMD14596.1"/>
    </source>
</evidence>
<evidence type="ECO:0008006" key="3">
    <source>
        <dbReference type="Google" id="ProtNLM"/>
    </source>
</evidence>
<organism evidence="1 2">
    <name type="scientific">Sporomusa malonica</name>
    <dbReference type="NCBI Taxonomy" id="112901"/>
    <lineage>
        <taxon>Bacteria</taxon>
        <taxon>Bacillati</taxon>
        <taxon>Bacillota</taxon>
        <taxon>Negativicutes</taxon>
        <taxon>Selenomonadales</taxon>
        <taxon>Sporomusaceae</taxon>
        <taxon>Sporomusa</taxon>
    </lineage>
</organism>
<sequence>KELKGSQVNSVIYEYYQRKIETKTKKQALGAVMNKLLRIIFSVLKSKQSFRLITPEQQVEMYQKILQKAA</sequence>
<proteinExistence type="predicted"/>